<dbReference type="OMA" id="YVEARIP"/>
<dbReference type="Gene3D" id="3.40.50.10860">
    <property type="entry name" value="Leucine Dehydrogenase, chain A, domain 1"/>
    <property type="match status" value="1"/>
</dbReference>
<accession>M7T1C3</accession>
<evidence type="ECO:0000256" key="4">
    <source>
        <dbReference type="ARBA" id="ARBA00023002"/>
    </source>
</evidence>
<evidence type="ECO:0000259" key="9">
    <source>
        <dbReference type="Pfam" id="PF02812"/>
    </source>
</evidence>
<dbReference type="Proteomes" id="UP000012174">
    <property type="component" value="Unassembled WGS sequence"/>
</dbReference>
<dbReference type="eggNOG" id="KOG2250">
    <property type="taxonomic scope" value="Eukaryota"/>
</dbReference>
<feature type="domain" description="Glutamate/phenylalanine/leucine/valine/L-tryptophan dehydrogenase C-terminal" evidence="8">
    <location>
        <begin position="188"/>
        <end position="232"/>
    </location>
</feature>
<evidence type="ECO:0000256" key="7">
    <source>
        <dbReference type="RuleBase" id="RU004417"/>
    </source>
</evidence>
<dbReference type="Pfam" id="PF02812">
    <property type="entry name" value="ELFV_dehydrog_N"/>
    <property type="match status" value="1"/>
</dbReference>
<dbReference type="PRINTS" id="PR00082">
    <property type="entry name" value="GLFDHDRGNASE"/>
</dbReference>
<dbReference type="GO" id="GO:0006537">
    <property type="term" value="P:glutamate biosynthetic process"/>
    <property type="evidence" value="ECO:0007669"/>
    <property type="project" value="TreeGrafter"/>
</dbReference>
<dbReference type="InterPro" id="IPR036291">
    <property type="entry name" value="NAD(P)-bd_dom_sf"/>
</dbReference>
<organism evidence="10 11">
    <name type="scientific">Eutypa lata (strain UCR-EL1)</name>
    <name type="common">Grapevine dieback disease fungus</name>
    <name type="synonym">Eutypa armeniacae</name>
    <dbReference type="NCBI Taxonomy" id="1287681"/>
    <lineage>
        <taxon>Eukaryota</taxon>
        <taxon>Fungi</taxon>
        <taxon>Dikarya</taxon>
        <taxon>Ascomycota</taxon>
        <taxon>Pezizomycotina</taxon>
        <taxon>Sordariomycetes</taxon>
        <taxon>Xylariomycetidae</taxon>
        <taxon>Xylariales</taxon>
        <taxon>Diatrypaceae</taxon>
        <taxon>Eutypa</taxon>
    </lineage>
</organism>
<dbReference type="OrthoDB" id="6718861at2759"/>
<dbReference type="SUPFAM" id="SSF51735">
    <property type="entry name" value="NAD(P)-binding Rossmann-fold domains"/>
    <property type="match status" value="1"/>
</dbReference>
<dbReference type="InterPro" id="IPR046346">
    <property type="entry name" value="Aminoacid_DH-like_N_sf"/>
</dbReference>
<protein>
    <recommendedName>
        <fullName evidence="3">NADP-specific glutamate dehydrogenase</fullName>
        <ecNumber evidence="2">1.4.1.4</ecNumber>
    </recommendedName>
    <alternativeName>
        <fullName evidence="5">NADP-dependent glutamate dehydrogenase</fullName>
    </alternativeName>
</protein>
<comment type="similarity">
    <text evidence="1 7">Belongs to the Glu/Leu/Phe/Val dehydrogenases family.</text>
</comment>
<evidence type="ECO:0000256" key="3">
    <source>
        <dbReference type="ARBA" id="ARBA00021155"/>
    </source>
</evidence>
<dbReference type="KEGG" id="ela:UCREL1_219"/>
<reference evidence="11" key="1">
    <citation type="journal article" date="2013" name="Genome Announc.">
        <title>Draft genome sequence of the grapevine dieback fungus Eutypa lata UCR-EL1.</title>
        <authorList>
            <person name="Blanco-Ulate B."/>
            <person name="Rolshausen P.E."/>
            <person name="Cantu D."/>
        </authorList>
    </citation>
    <scope>NUCLEOTIDE SEQUENCE [LARGE SCALE GENOMIC DNA]</scope>
    <source>
        <strain evidence="11">UCR-EL1</strain>
    </source>
</reference>
<keyword evidence="4 7" id="KW-0560">Oxidoreductase</keyword>
<dbReference type="GO" id="GO:0004354">
    <property type="term" value="F:glutamate dehydrogenase (NADP+) activity"/>
    <property type="evidence" value="ECO:0007669"/>
    <property type="project" value="UniProtKB-EC"/>
</dbReference>
<dbReference type="FunFam" id="3.40.50.10860:FF:000002">
    <property type="entry name" value="Glutamate dehydrogenase"/>
    <property type="match status" value="1"/>
</dbReference>
<dbReference type="GO" id="GO:0005829">
    <property type="term" value="C:cytosol"/>
    <property type="evidence" value="ECO:0007669"/>
    <property type="project" value="TreeGrafter"/>
</dbReference>
<evidence type="ECO:0000256" key="6">
    <source>
        <dbReference type="ARBA" id="ARBA00048584"/>
    </source>
</evidence>
<comment type="catalytic activity">
    <reaction evidence="6">
        <text>L-glutamate + NADP(+) + H2O = 2-oxoglutarate + NH4(+) + NADPH + H(+)</text>
        <dbReference type="Rhea" id="RHEA:11612"/>
        <dbReference type="ChEBI" id="CHEBI:15377"/>
        <dbReference type="ChEBI" id="CHEBI:15378"/>
        <dbReference type="ChEBI" id="CHEBI:16810"/>
        <dbReference type="ChEBI" id="CHEBI:28938"/>
        <dbReference type="ChEBI" id="CHEBI:29985"/>
        <dbReference type="ChEBI" id="CHEBI:57783"/>
        <dbReference type="ChEBI" id="CHEBI:58349"/>
        <dbReference type="EC" id="1.4.1.4"/>
    </reaction>
</comment>
<feature type="domain" description="Glutamate/phenylalanine/leucine/valine/L-tryptophan dehydrogenase dimerisation" evidence="9">
    <location>
        <begin position="43"/>
        <end position="171"/>
    </location>
</feature>
<dbReference type="InterPro" id="IPR006095">
    <property type="entry name" value="Glu/Leu/Phe/Val/Trp_DH"/>
</dbReference>
<evidence type="ECO:0000256" key="1">
    <source>
        <dbReference type="ARBA" id="ARBA00006382"/>
    </source>
</evidence>
<dbReference type="PANTHER" id="PTHR43571">
    <property type="entry name" value="NADP-SPECIFIC GLUTAMATE DEHYDROGENASE 1-RELATED"/>
    <property type="match status" value="1"/>
</dbReference>
<dbReference type="PROSITE" id="PS00074">
    <property type="entry name" value="GLFV_DEHYDROGENASE"/>
    <property type="match status" value="1"/>
</dbReference>
<evidence type="ECO:0000256" key="5">
    <source>
        <dbReference type="ARBA" id="ARBA00029617"/>
    </source>
</evidence>
<dbReference type="PANTHER" id="PTHR43571:SF1">
    <property type="entry name" value="NADP-SPECIFIC GLUTAMATE DEHYDROGENASE 1-RELATED"/>
    <property type="match status" value="1"/>
</dbReference>
<dbReference type="Gene3D" id="3.40.50.720">
    <property type="entry name" value="NAD(P)-binding Rossmann-like Domain"/>
    <property type="match status" value="1"/>
</dbReference>
<dbReference type="InterPro" id="IPR033524">
    <property type="entry name" value="Glu/Leu/Phe/Val_DH_AS"/>
</dbReference>
<dbReference type="HOGENOM" id="CLU_025763_4_1_1"/>
<dbReference type="InterPro" id="IPR006097">
    <property type="entry name" value="Glu/Leu/Phe/Val/Trp_DH_dimer"/>
</dbReference>
<keyword evidence="11" id="KW-1185">Reference proteome</keyword>
<evidence type="ECO:0000313" key="11">
    <source>
        <dbReference type="Proteomes" id="UP000012174"/>
    </source>
</evidence>
<dbReference type="AlphaFoldDB" id="M7T1C3"/>
<proteinExistence type="inferred from homology"/>
<evidence type="ECO:0000256" key="2">
    <source>
        <dbReference type="ARBA" id="ARBA00012907"/>
    </source>
</evidence>
<evidence type="ECO:0000259" key="8">
    <source>
        <dbReference type="Pfam" id="PF00208"/>
    </source>
</evidence>
<gene>
    <name evidence="10" type="ORF">UCREL1_219</name>
</gene>
<dbReference type="SUPFAM" id="SSF53223">
    <property type="entry name" value="Aminoacid dehydrogenase-like, N-terminal domain"/>
    <property type="match status" value="1"/>
</dbReference>
<dbReference type="InterPro" id="IPR006096">
    <property type="entry name" value="Glu/Leu/Phe/Val/Trp_DH_C"/>
</dbReference>
<dbReference type="EC" id="1.4.1.4" evidence="2"/>
<dbReference type="EMBL" id="KB705391">
    <property type="protein sequence ID" value="EMR72724.1"/>
    <property type="molecule type" value="Genomic_DNA"/>
</dbReference>
<evidence type="ECO:0000313" key="10">
    <source>
        <dbReference type="EMBL" id="EMR72724.1"/>
    </source>
</evidence>
<dbReference type="STRING" id="1287681.M7T1C3"/>
<sequence>MSNLPSEPEFEQAYNELVSTLENSSLFQKYPEYKTALKVVSIPERIIQFRVTWEDDQGNLQINRGYRVQFNSALGPYKGGLRFHPTVNLSILKFLGFEQIFKNALTGLNMGGGKGGADFDPKGKSDNEIRRFCDAFMRRLCQHIGAETDVPAGDIGVGGREVAYLFGTYRKERNKWEGVLTGKGMAWGGSLIRPEATGYGLVYYVGHMIQHAGKGDWKGKRVAISGSGNVAHSPAGP</sequence>
<name>M7T1C3_EUTLA</name>
<dbReference type="InterPro" id="IPR050724">
    <property type="entry name" value="Glu_Leu_Phe_Val_DH"/>
</dbReference>
<dbReference type="Pfam" id="PF00208">
    <property type="entry name" value="ELFV_dehydrog"/>
    <property type="match status" value="1"/>
</dbReference>